<reference evidence="5 6" key="1">
    <citation type="submission" date="2019-04" db="EMBL/GenBank/DDBJ databases">
        <title>Genome sequence of Pelagicola litoralis CL-ES2.</title>
        <authorList>
            <person name="Cao J."/>
        </authorList>
    </citation>
    <scope>NUCLEOTIDE SEQUENCE [LARGE SCALE GENOMIC DNA]</scope>
    <source>
        <strain evidence="5 6">CL-ES2</strain>
    </source>
</reference>
<dbReference type="InterPro" id="IPR039424">
    <property type="entry name" value="SBP_5"/>
</dbReference>
<organism evidence="5 6">
    <name type="scientific">Shimia litoralis</name>
    <dbReference type="NCBI Taxonomy" id="420403"/>
    <lineage>
        <taxon>Bacteria</taxon>
        <taxon>Pseudomonadati</taxon>
        <taxon>Pseudomonadota</taxon>
        <taxon>Alphaproteobacteria</taxon>
        <taxon>Rhodobacterales</taxon>
        <taxon>Roseobacteraceae</taxon>
    </lineage>
</organism>
<gene>
    <name evidence="5" type="ORF">FAP39_07280</name>
</gene>
<evidence type="ECO:0000313" key="5">
    <source>
        <dbReference type="EMBL" id="TKZ21281.1"/>
    </source>
</evidence>
<keyword evidence="3" id="KW-0732">Signal</keyword>
<sequence>MYGPPALPHDFVSLPYANPNAPKGGRLVTGNSGGFDSLNPFLRKGTVSWQLRFFTHESLMGRNWDEPFSLYGLLAESVETDPDRTWVEFVLRPEAKFSDGTPVTVQDVIWSFETLGTKGHPRYLGLWSKIQSIQATGPRSVRITFNTPDRELALIAGLRPILQKAQWQDVEFSDATLADIPIGSAPYQVSSFEPGRHVTLTRNEDYWGKNLPLRRGVGNFDEVRIDFYGDADVMFEAFKAGELDFVREFNAENWASRYGFPAVVAGDVVQSEIPHQKPSGMTGLVMNSRRAPFDDIRVRDAMLHAFNFEFINDTMTGGRQPRISSYFSGSYLAMQDGPAKGSVADILEPYVADIPTEALTGYTLPASNGTARNRKNLRKAMALLTDAGWVVENGQLQDQNGVPFAFEILLRQGDSQNKAIIDIYRKSLEKLGIQVTVAAVDNAQYTQRIAGFDFDMTDYRRALSLSPGNEQSLYWGSESAAQDGSRNVMGIQSPAVDALIQALLTSTSQDQFQSTARALDRVLTTGRYVIPIWTYSVGRIAHIKQLKYPSNLPIYGDGVEWMPAVWWYEETDK</sequence>
<dbReference type="SUPFAM" id="SSF53850">
    <property type="entry name" value="Periplasmic binding protein-like II"/>
    <property type="match status" value="1"/>
</dbReference>
<dbReference type="Proteomes" id="UP000306575">
    <property type="component" value="Unassembled WGS sequence"/>
</dbReference>
<dbReference type="Pfam" id="PF00496">
    <property type="entry name" value="SBP_bac_5"/>
    <property type="match status" value="1"/>
</dbReference>
<dbReference type="OrthoDB" id="9803988at2"/>
<dbReference type="GO" id="GO:0030288">
    <property type="term" value="C:outer membrane-bounded periplasmic space"/>
    <property type="evidence" value="ECO:0007669"/>
    <property type="project" value="TreeGrafter"/>
</dbReference>
<dbReference type="Gene3D" id="3.40.190.10">
    <property type="entry name" value="Periplasmic binding protein-like II"/>
    <property type="match status" value="1"/>
</dbReference>
<dbReference type="InterPro" id="IPR030678">
    <property type="entry name" value="Peptide/Ni-bd"/>
</dbReference>
<dbReference type="PANTHER" id="PTHR30290">
    <property type="entry name" value="PERIPLASMIC BINDING COMPONENT OF ABC TRANSPORTER"/>
    <property type="match status" value="1"/>
</dbReference>
<keyword evidence="6" id="KW-1185">Reference proteome</keyword>
<evidence type="ECO:0000313" key="6">
    <source>
        <dbReference type="Proteomes" id="UP000306575"/>
    </source>
</evidence>
<dbReference type="AlphaFoldDB" id="A0A4V6F219"/>
<feature type="domain" description="Solute-binding protein family 5" evidence="4">
    <location>
        <begin position="70"/>
        <end position="477"/>
    </location>
</feature>
<evidence type="ECO:0000256" key="3">
    <source>
        <dbReference type="ARBA" id="ARBA00022729"/>
    </source>
</evidence>
<comment type="similarity">
    <text evidence="2">Belongs to the bacterial solute-binding protein 5 family.</text>
</comment>
<accession>A0A4V6F219</accession>
<dbReference type="InterPro" id="IPR000914">
    <property type="entry name" value="SBP_5_dom"/>
</dbReference>
<protein>
    <submittedName>
        <fullName evidence="5">ABC transporter substrate-binding protein</fullName>
    </submittedName>
</protein>
<dbReference type="GO" id="GO:0042884">
    <property type="term" value="P:microcin transport"/>
    <property type="evidence" value="ECO:0007669"/>
    <property type="project" value="TreeGrafter"/>
</dbReference>
<comment type="caution">
    <text evidence="5">The sequence shown here is derived from an EMBL/GenBank/DDBJ whole genome shotgun (WGS) entry which is preliminary data.</text>
</comment>
<comment type="subcellular location">
    <subcellularLocation>
        <location evidence="1">Periplasm</location>
    </subcellularLocation>
</comment>
<dbReference type="GO" id="GO:1904680">
    <property type="term" value="F:peptide transmembrane transporter activity"/>
    <property type="evidence" value="ECO:0007669"/>
    <property type="project" value="TreeGrafter"/>
</dbReference>
<dbReference type="GO" id="GO:0043190">
    <property type="term" value="C:ATP-binding cassette (ABC) transporter complex"/>
    <property type="evidence" value="ECO:0007669"/>
    <property type="project" value="InterPro"/>
</dbReference>
<dbReference type="CDD" id="cd08497">
    <property type="entry name" value="MbnE-like"/>
    <property type="match status" value="1"/>
</dbReference>
<dbReference type="Gene3D" id="3.10.105.10">
    <property type="entry name" value="Dipeptide-binding Protein, Domain 3"/>
    <property type="match status" value="1"/>
</dbReference>
<dbReference type="EMBL" id="SULI01000006">
    <property type="protein sequence ID" value="TKZ21281.1"/>
    <property type="molecule type" value="Genomic_DNA"/>
</dbReference>
<evidence type="ECO:0000259" key="4">
    <source>
        <dbReference type="Pfam" id="PF00496"/>
    </source>
</evidence>
<proteinExistence type="inferred from homology"/>
<dbReference type="PIRSF" id="PIRSF002741">
    <property type="entry name" value="MppA"/>
    <property type="match status" value="1"/>
</dbReference>
<name>A0A4V6F219_9RHOB</name>
<evidence type="ECO:0000256" key="2">
    <source>
        <dbReference type="ARBA" id="ARBA00005695"/>
    </source>
</evidence>
<dbReference type="GO" id="GO:0015833">
    <property type="term" value="P:peptide transport"/>
    <property type="evidence" value="ECO:0007669"/>
    <property type="project" value="TreeGrafter"/>
</dbReference>
<dbReference type="PANTHER" id="PTHR30290:SF64">
    <property type="entry name" value="ABC TRANSPORTER PERIPLASMIC BINDING PROTEIN"/>
    <property type="match status" value="1"/>
</dbReference>
<evidence type="ECO:0000256" key="1">
    <source>
        <dbReference type="ARBA" id="ARBA00004418"/>
    </source>
</evidence>